<dbReference type="EMBL" id="JAGRPV010000001">
    <property type="protein sequence ID" value="MDI4643535.1"/>
    <property type="molecule type" value="Genomic_DNA"/>
</dbReference>
<accession>A0ABT6TA74</accession>
<dbReference type="InterPro" id="IPR032466">
    <property type="entry name" value="Metal_Hydrolase"/>
</dbReference>
<dbReference type="Proteomes" id="UP001161691">
    <property type="component" value="Unassembled WGS sequence"/>
</dbReference>
<feature type="domain" description="Amidohydrolase-related" evidence="2">
    <location>
        <begin position="7"/>
        <end position="314"/>
    </location>
</feature>
<dbReference type="PANTHER" id="PTHR21240:SF28">
    <property type="entry name" value="ISO-OROTATE DECARBOXYLASE (EUROFUNG)"/>
    <property type="match status" value="1"/>
</dbReference>
<dbReference type="InterPro" id="IPR006680">
    <property type="entry name" value="Amidohydro-rel"/>
</dbReference>
<reference evidence="3" key="1">
    <citation type="submission" date="2023-04" db="EMBL/GenBank/DDBJ databases">
        <title>Comparative genomic analysis of Cohnella hashimotonis sp. nov., isolated from the International Space Station.</title>
        <authorList>
            <person name="Venkateswaran K."/>
            <person name="Simpson A."/>
        </authorList>
    </citation>
    <scope>NUCLEOTIDE SEQUENCE</scope>
    <source>
        <strain evidence="3">F6_2S_P_1</strain>
    </source>
</reference>
<dbReference type="InterPro" id="IPR032465">
    <property type="entry name" value="ACMSD"/>
</dbReference>
<keyword evidence="1" id="KW-0456">Lyase</keyword>
<dbReference type="Gene3D" id="3.20.20.140">
    <property type="entry name" value="Metal-dependent hydrolases"/>
    <property type="match status" value="1"/>
</dbReference>
<evidence type="ECO:0000256" key="1">
    <source>
        <dbReference type="ARBA" id="ARBA00023239"/>
    </source>
</evidence>
<evidence type="ECO:0000313" key="3">
    <source>
        <dbReference type="EMBL" id="MDI4643535.1"/>
    </source>
</evidence>
<evidence type="ECO:0000313" key="4">
    <source>
        <dbReference type="Proteomes" id="UP001161691"/>
    </source>
</evidence>
<sequence length="326" mass="35889">MSSYPFIDVHHHIVPRPVARKMKELNMAPFGPMAQWSPAFSLEKMDLAGIAASVLSAPAAPAFVPPEESRVLVRETNEYFAELARSYPGRFGAFATLPMPDVAASAEEAIYALDVLKLDGVAFQSSHDGKYLADPAFAELLAELDRRGAITFIHPILIREHIAGLSPALLEGTFDSTRNVTAMAANRIFDKYPNIRFIIPHTGGMVPYIMWRIALAAMAADAGAPDRFLAVEPSEADFAKEFAILERLYYDTAVNVGPLPKLMKPSQILFGTDVPFPSDILVRHQKEGVLKLEAEGEEDTARAIAYGNALRLFPRFAGYPERMKNL</sequence>
<name>A0ABT6TA74_9BACL</name>
<keyword evidence="4" id="KW-1185">Reference proteome</keyword>
<gene>
    <name evidence="3" type="ORF">KB449_01125</name>
</gene>
<dbReference type="RefSeq" id="WP_282906591.1">
    <property type="nucleotide sequence ID" value="NZ_JAGRPV010000001.1"/>
</dbReference>
<dbReference type="SUPFAM" id="SSF51556">
    <property type="entry name" value="Metallo-dependent hydrolases"/>
    <property type="match status" value="1"/>
</dbReference>
<dbReference type="PANTHER" id="PTHR21240">
    <property type="entry name" value="2-AMINO-3-CARBOXYLMUCONATE-6-SEMIALDEHYDE DECARBOXYLASE"/>
    <property type="match status" value="1"/>
</dbReference>
<organism evidence="3 4">
    <name type="scientific">Cohnella hashimotonis</name>
    <dbReference type="NCBI Taxonomy" id="2826895"/>
    <lineage>
        <taxon>Bacteria</taxon>
        <taxon>Bacillati</taxon>
        <taxon>Bacillota</taxon>
        <taxon>Bacilli</taxon>
        <taxon>Bacillales</taxon>
        <taxon>Paenibacillaceae</taxon>
        <taxon>Cohnella</taxon>
    </lineage>
</organism>
<comment type="caution">
    <text evidence="3">The sequence shown here is derived from an EMBL/GenBank/DDBJ whole genome shotgun (WGS) entry which is preliminary data.</text>
</comment>
<protein>
    <submittedName>
        <fullName evidence="3">Amidohydrolase family protein</fullName>
    </submittedName>
</protein>
<evidence type="ECO:0000259" key="2">
    <source>
        <dbReference type="Pfam" id="PF04909"/>
    </source>
</evidence>
<proteinExistence type="predicted"/>
<dbReference type="Pfam" id="PF04909">
    <property type="entry name" value="Amidohydro_2"/>
    <property type="match status" value="1"/>
</dbReference>